<dbReference type="OrthoDB" id="2013972at2759"/>
<dbReference type="Proteomes" id="UP000813444">
    <property type="component" value="Unassembled WGS sequence"/>
</dbReference>
<name>A0A8K0SY94_9HYPO</name>
<dbReference type="SUPFAM" id="SSF53335">
    <property type="entry name" value="S-adenosyl-L-methionine-dependent methyltransferases"/>
    <property type="match status" value="1"/>
</dbReference>
<keyword evidence="3" id="KW-1185">Reference proteome</keyword>
<dbReference type="PANTHER" id="PTHR43591:SF10">
    <property type="entry name" value="ABC TRANSMEMBRANE TYPE-1 DOMAIN-CONTAINING PROTEIN-RELATED"/>
    <property type="match status" value="1"/>
</dbReference>
<dbReference type="InterPro" id="IPR029063">
    <property type="entry name" value="SAM-dependent_MTases_sf"/>
</dbReference>
<evidence type="ECO:0000313" key="3">
    <source>
        <dbReference type="Proteomes" id="UP000813444"/>
    </source>
</evidence>
<dbReference type="EMBL" id="JAGPNK010000005">
    <property type="protein sequence ID" value="KAH7321339.1"/>
    <property type="molecule type" value="Genomic_DNA"/>
</dbReference>
<keyword evidence="2" id="KW-0489">Methyltransferase</keyword>
<comment type="similarity">
    <text evidence="1">Belongs to the methyltransferase superfamily. LaeA methyltransferase family.</text>
</comment>
<accession>A0A8K0SY94</accession>
<comment type="caution">
    <text evidence="2">The sequence shown here is derived from an EMBL/GenBank/DDBJ whole genome shotgun (WGS) entry which is preliminary data.</text>
</comment>
<proteinExistence type="inferred from homology"/>
<dbReference type="Pfam" id="PF13489">
    <property type="entry name" value="Methyltransf_23"/>
    <property type="match status" value="1"/>
</dbReference>
<dbReference type="AlphaFoldDB" id="A0A8K0SY94"/>
<dbReference type="CDD" id="cd02440">
    <property type="entry name" value="AdoMet_MTases"/>
    <property type="match status" value="1"/>
</dbReference>
<sequence>MSDESVISYQSMDIDIQSIVAPLYTDTDQETDEFELVDEADAGSLSEEISISSTSILPSADQYELIHGRRYHGYQCGRYPLPNDILEQQREETLHAMMLQVTGNRLFYSDIGEHPQKIVDIGTGTGSWAIDVADLYPSASVIGTDLSPIQPTWLPVNARMFVEDCEELDWLHGNDIDLVHFRSVAGVLRNLHGILREAHSHLRSGGWVEFQEFAPRILCDDGTMTDDDALAVFNDLAVEGMRRLGCTAFEPGMLEDAMKRTGFVNIQQVTTKIPISAWPQDTDMRIIGVLMREYVRESLDAYAAKPFEAMGISREEGKAMIGRAEEALECEGVHRYMNFSFMFGRKE</sequence>
<gene>
    <name evidence="2" type="ORF">B0I35DRAFT_477833</name>
</gene>
<dbReference type="GO" id="GO:0032259">
    <property type="term" value="P:methylation"/>
    <property type="evidence" value="ECO:0007669"/>
    <property type="project" value="UniProtKB-KW"/>
</dbReference>
<dbReference type="GO" id="GO:0008168">
    <property type="term" value="F:methyltransferase activity"/>
    <property type="evidence" value="ECO:0007669"/>
    <property type="project" value="UniProtKB-KW"/>
</dbReference>
<organism evidence="2 3">
    <name type="scientific">Stachybotrys elegans</name>
    <dbReference type="NCBI Taxonomy" id="80388"/>
    <lineage>
        <taxon>Eukaryota</taxon>
        <taxon>Fungi</taxon>
        <taxon>Dikarya</taxon>
        <taxon>Ascomycota</taxon>
        <taxon>Pezizomycotina</taxon>
        <taxon>Sordariomycetes</taxon>
        <taxon>Hypocreomycetidae</taxon>
        <taxon>Hypocreales</taxon>
        <taxon>Stachybotryaceae</taxon>
        <taxon>Stachybotrys</taxon>
    </lineage>
</organism>
<evidence type="ECO:0000256" key="1">
    <source>
        <dbReference type="ARBA" id="ARBA00038158"/>
    </source>
</evidence>
<dbReference type="PANTHER" id="PTHR43591">
    <property type="entry name" value="METHYLTRANSFERASE"/>
    <property type="match status" value="1"/>
</dbReference>
<evidence type="ECO:0000313" key="2">
    <source>
        <dbReference type="EMBL" id="KAH7321339.1"/>
    </source>
</evidence>
<keyword evidence="2" id="KW-0808">Transferase</keyword>
<dbReference type="Gene3D" id="3.40.50.150">
    <property type="entry name" value="Vaccinia Virus protein VP39"/>
    <property type="match status" value="1"/>
</dbReference>
<protein>
    <submittedName>
        <fullName evidence="2">S-adenosyl-L-methionine-dependent methyltransferase</fullName>
    </submittedName>
</protein>
<reference evidence="2" key="1">
    <citation type="journal article" date="2021" name="Nat. Commun.">
        <title>Genetic determinants of endophytism in the Arabidopsis root mycobiome.</title>
        <authorList>
            <person name="Mesny F."/>
            <person name="Miyauchi S."/>
            <person name="Thiergart T."/>
            <person name="Pickel B."/>
            <person name="Atanasova L."/>
            <person name="Karlsson M."/>
            <person name="Huettel B."/>
            <person name="Barry K.W."/>
            <person name="Haridas S."/>
            <person name="Chen C."/>
            <person name="Bauer D."/>
            <person name="Andreopoulos W."/>
            <person name="Pangilinan J."/>
            <person name="LaButti K."/>
            <person name="Riley R."/>
            <person name="Lipzen A."/>
            <person name="Clum A."/>
            <person name="Drula E."/>
            <person name="Henrissat B."/>
            <person name="Kohler A."/>
            <person name="Grigoriev I.V."/>
            <person name="Martin F.M."/>
            <person name="Hacquard S."/>
        </authorList>
    </citation>
    <scope>NUCLEOTIDE SEQUENCE</scope>
    <source>
        <strain evidence="2">MPI-CAGE-CH-0235</strain>
    </source>
</reference>